<evidence type="ECO:0000256" key="2">
    <source>
        <dbReference type="ARBA" id="ARBA00023002"/>
    </source>
</evidence>
<dbReference type="Pfam" id="PF00107">
    <property type="entry name" value="ADH_zinc_N"/>
    <property type="match status" value="1"/>
</dbReference>
<accession>A0A381TZJ7</accession>
<dbReference type="Gene3D" id="3.40.50.720">
    <property type="entry name" value="NAD(P)-binding Rossmann-like Domain"/>
    <property type="match status" value="1"/>
</dbReference>
<dbReference type="PANTHER" id="PTHR48106">
    <property type="entry name" value="QUINONE OXIDOREDUCTASE PIG3-RELATED"/>
    <property type="match status" value="1"/>
</dbReference>
<dbReference type="GO" id="GO:0016651">
    <property type="term" value="F:oxidoreductase activity, acting on NAD(P)H"/>
    <property type="evidence" value="ECO:0007669"/>
    <property type="project" value="TreeGrafter"/>
</dbReference>
<evidence type="ECO:0000259" key="3">
    <source>
        <dbReference type="SMART" id="SM00829"/>
    </source>
</evidence>
<sequence length="332" mass="34600">MTDLPSTMRVVEIAAPGGPEVLALGERPVPAVGDGELLIRVAASGVNRADCMQRRGEYPPPPGASDLLGLEVSGTVAAVGNGVLGWCEGDLVCALLAGGGYAEFCVAPAPQCLPVPPGVALVDAAALPEVAMTVWTNVFERGALSAGETLLVHGGSSGIGTMAIQLACELGSKVYVTAGSAEKCAACEALGATRAFNYREVDFVEALRAESGVGVDVVLDMIGGDYLQRNLSVLKLDGRLVIIALMGGTRAEFDLSVLMRRRLIVTGTTLRARTVEQKGAVASAVRKKVWPLVESGRVRPIIHQRWSLSEAAQAHRVMESSVHVGKLLLVVA</sequence>
<gene>
    <name evidence="4" type="ORF">METZ01_LOCUS73301</name>
</gene>
<dbReference type="GO" id="GO:0070402">
    <property type="term" value="F:NADPH binding"/>
    <property type="evidence" value="ECO:0007669"/>
    <property type="project" value="TreeGrafter"/>
</dbReference>
<dbReference type="Pfam" id="PF08240">
    <property type="entry name" value="ADH_N"/>
    <property type="match status" value="1"/>
</dbReference>
<dbReference type="EMBL" id="UINC01005303">
    <property type="protein sequence ID" value="SVA20447.1"/>
    <property type="molecule type" value="Genomic_DNA"/>
</dbReference>
<dbReference type="SUPFAM" id="SSF50129">
    <property type="entry name" value="GroES-like"/>
    <property type="match status" value="1"/>
</dbReference>
<proteinExistence type="predicted"/>
<dbReference type="InterPro" id="IPR013149">
    <property type="entry name" value="ADH-like_C"/>
</dbReference>
<evidence type="ECO:0000313" key="4">
    <source>
        <dbReference type="EMBL" id="SVA20447.1"/>
    </source>
</evidence>
<reference evidence="4" key="1">
    <citation type="submission" date="2018-05" db="EMBL/GenBank/DDBJ databases">
        <authorList>
            <person name="Lanie J.A."/>
            <person name="Ng W.-L."/>
            <person name="Kazmierczak K.M."/>
            <person name="Andrzejewski T.M."/>
            <person name="Davidsen T.M."/>
            <person name="Wayne K.J."/>
            <person name="Tettelin H."/>
            <person name="Glass J.I."/>
            <person name="Rusch D."/>
            <person name="Podicherti R."/>
            <person name="Tsui H.-C.T."/>
            <person name="Winkler M.E."/>
        </authorList>
    </citation>
    <scope>NUCLEOTIDE SEQUENCE</scope>
</reference>
<protein>
    <recommendedName>
        <fullName evidence="3">Enoyl reductase (ER) domain-containing protein</fullName>
    </recommendedName>
</protein>
<name>A0A381TZJ7_9ZZZZ</name>
<dbReference type="SMART" id="SM00829">
    <property type="entry name" value="PKS_ER"/>
    <property type="match status" value="1"/>
</dbReference>
<dbReference type="InterPro" id="IPR014189">
    <property type="entry name" value="Quinone_OxRdtase_PIG3"/>
</dbReference>
<dbReference type="InterPro" id="IPR013154">
    <property type="entry name" value="ADH-like_N"/>
</dbReference>
<organism evidence="4">
    <name type="scientific">marine metagenome</name>
    <dbReference type="NCBI Taxonomy" id="408172"/>
    <lineage>
        <taxon>unclassified sequences</taxon>
        <taxon>metagenomes</taxon>
        <taxon>ecological metagenomes</taxon>
    </lineage>
</organism>
<dbReference type="InterPro" id="IPR036291">
    <property type="entry name" value="NAD(P)-bd_dom_sf"/>
</dbReference>
<dbReference type="SUPFAM" id="SSF51735">
    <property type="entry name" value="NAD(P)-binding Rossmann-fold domains"/>
    <property type="match status" value="1"/>
</dbReference>
<dbReference type="Gene3D" id="3.90.180.10">
    <property type="entry name" value="Medium-chain alcohol dehydrogenases, catalytic domain"/>
    <property type="match status" value="1"/>
</dbReference>
<dbReference type="InterPro" id="IPR011032">
    <property type="entry name" value="GroES-like_sf"/>
</dbReference>
<dbReference type="CDD" id="cd05276">
    <property type="entry name" value="p53_inducible_oxidoreductase"/>
    <property type="match status" value="1"/>
</dbReference>
<dbReference type="NCBIfam" id="TIGR02824">
    <property type="entry name" value="quinone_pig3"/>
    <property type="match status" value="1"/>
</dbReference>
<feature type="domain" description="Enoyl reductase (ER)" evidence="3">
    <location>
        <begin position="17"/>
        <end position="329"/>
    </location>
</feature>
<keyword evidence="2" id="KW-0560">Oxidoreductase</keyword>
<dbReference type="InterPro" id="IPR020843">
    <property type="entry name" value="ER"/>
</dbReference>
<evidence type="ECO:0000256" key="1">
    <source>
        <dbReference type="ARBA" id="ARBA00022857"/>
    </source>
</evidence>
<dbReference type="PANTHER" id="PTHR48106:SF8">
    <property type="entry name" value="OS02G0805600 PROTEIN"/>
    <property type="match status" value="1"/>
</dbReference>
<keyword evidence="1" id="KW-0521">NADP</keyword>
<dbReference type="AlphaFoldDB" id="A0A381TZJ7"/>